<keyword evidence="1" id="KW-0472">Membrane</keyword>
<accession>A0A6V8PW35</accession>
<feature type="transmembrane region" description="Helical" evidence="1">
    <location>
        <begin position="88"/>
        <end position="106"/>
    </location>
</feature>
<evidence type="ECO:0000313" key="2">
    <source>
        <dbReference type="EMBL" id="GFP34991.1"/>
    </source>
</evidence>
<sequence length="1317" mass="149475">MVVVLNAYWLIPLVFDYASGTAVPLLPRGYDDPAWVRALSYMTLLHSLGLQHAFWGRPGVVNPLNPQFLLLPMLAFGALLFRQRSRALTFFALGALVFSFLVKGSQPPAGEVYVWLFQKVPGFDMFRDPSKWFMPVALSYAALVGYLVDQLANRYATWTAQRPGSSSRLARVGLVLGAILAWLIIFPVQPVSTLRYSLIYDPRPVPEEYSRLEVLLHPQPDFFRTLWLPYHQRFGYYSSQHPALVGVDMGTSVLSPLLRGDPRNDWVSYVFSYLSQPFSPLLLRLLSVRYIILPYDSQDDVYIHQGQPLYYYQRLVENIPSVRFVPFEGETRLYEVPEPLPHLYVASDSVNVTGDITAFPAVSMTEAARDAPALVFMRAQTRPGVPSSGSRQSMSLKQELAKRVEGLFGGTDALLVYRDSLPNMILSLIGEEFGTNGPTLLADEYTFNVSDQTALLAILAKGREGQNLAAVSVSPGQGSLIQPDVMDDTLRLLRSSRDWRYFGNFYLQPGQYTLTLLKQGPQPLKDWKRIQQSNLAYDLYETTLPDFVPAEYTTKDAEPKVIIYRGGKALRPTWNIAHQEAGEQAEWYEVGNAEPRRVVINVPKGQKPAGAYTFSYVVPRLSDEVEQIIIVPVPMLEEITNKVLTILQDPEYRIANLFTPESPAPGRLPTVASAVRDSFYVPNEEEYLLRARISPGVWQSNVYLLPERTQWRKELANWSVSGSGLQVAGSELNLKRETGRLQLPFVLYANNWHGEERDHHGGWRWGTNNMKLLVLNPNSLSLQGTLTFRVTTIRERDLHIAVNGQLTQATHIPAHYDRRRRDLGQIAREFFHSDLRRSPYEPRYPPGWSTVTIEDVTLKPGENEVVLYTPQGAQVMDEELGNGDEREVSIQLWDDMRFEVTGKGSEQDVAIGNTQYEYSTVGKNLVLKAYFDGDSQEQEYILMARDFPGVDLEQYPFFNFTYKVSDPTVQTADAAFGIDYSGDGQTDGYVLASSVPAEGEMQISLNLFEAAKERFPDQYYKEKKDLKLVRLFLIPHKVWGLDVKNTGEAGRYTFKFGDLQLYSESAISVPSRTDPTVFHQYAFPVKQGKEEILRDSTLADMPVATIKIDGIEYPLYAKAGEALLGRDGFWTESIRVPLKKGLHEVEIVPSKTFKVDLVEIANKPYVPQEPKATVDFRKINPTRYEVSVDAQEPFWLVFSESYHEGWKAYLVDTSGKGQIANKAEDRPWYEWSALLTWLFEGRRRIELKDHYLVNAYANGWYVPQTGQYKITLEFVPQRLFEIGVLISGTTLLGCLGYLGYDWRKRRRARKSNEATES</sequence>
<protein>
    <submittedName>
        <fullName evidence="2">Uncharacterized protein</fullName>
    </submittedName>
</protein>
<feature type="transmembrane region" description="Helical" evidence="1">
    <location>
        <begin position="64"/>
        <end position="81"/>
    </location>
</feature>
<reference evidence="2 3" key="1">
    <citation type="journal article" date="2020" name="Front. Microbiol.">
        <title>Single-cell genomics of novel Actinobacteria with the Wood-Ljungdahl pathway discovered in a serpentinizing system.</title>
        <authorList>
            <person name="Merino N."/>
            <person name="Kawai M."/>
            <person name="Boyd E.S."/>
            <person name="Colman D.R."/>
            <person name="McGlynn S.E."/>
            <person name="Nealson K.H."/>
            <person name="Kurokawa K."/>
            <person name="Hongoh Y."/>
        </authorList>
    </citation>
    <scope>NUCLEOTIDE SEQUENCE [LARGE SCALE GENOMIC DNA]</scope>
    <source>
        <strain evidence="2 3">S43</strain>
    </source>
</reference>
<keyword evidence="1" id="KW-1133">Transmembrane helix</keyword>
<dbReference type="Proteomes" id="UP000576480">
    <property type="component" value="Unassembled WGS sequence"/>
</dbReference>
<dbReference type="EMBL" id="BLSB01000040">
    <property type="protein sequence ID" value="GFP34991.1"/>
    <property type="molecule type" value="Genomic_DNA"/>
</dbReference>
<proteinExistence type="predicted"/>
<feature type="transmembrane region" description="Helical" evidence="1">
    <location>
        <begin position="132"/>
        <end position="148"/>
    </location>
</feature>
<evidence type="ECO:0000256" key="1">
    <source>
        <dbReference type="SAM" id="Phobius"/>
    </source>
</evidence>
<gene>
    <name evidence="2" type="ORF">HKBW3S43_00783</name>
</gene>
<comment type="caution">
    <text evidence="2">The sequence shown here is derived from an EMBL/GenBank/DDBJ whole genome shotgun (WGS) entry which is preliminary data.</text>
</comment>
<name>A0A6V8PW35_9ACTN</name>
<evidence type="ECO:0000313" key="3">
    <source>
        <dbReference type="Proteomes" id="UP000576480"/>
    </source>
</evidence>
<feature type="transmembrane region" description="Helical" evidence="1">
    <location>
        <begin position="1279"/>
        <end position="1300"/>
    </location>
</feature>
<feature type="transmembrane region" description="Helical" evidence="1">
    <location>
        <begin position="169"/>
        <end position="188"/>
    </location>
</feature>
<feature type="transmembrane region" description="Helical" evidence="1">
    <location>
        <begin position="6"/>
        <end position="26"/>
    </location>
</feature>
<keyword evidence="1" id="KW-0812">Transmembrane</keyword>
<organism evidence="2 3">
    <name type="scientific">Candidatus Hakubella thermalkaliphila</name>
    <dbReference type="NCBI Taxonomy" id="2754717"/>
    <lineage>
        <taxon>Bacteria</taxon>
        <taxon>Bacillati</taxon>
        <taxon>Actinomycetota</taxon>
        <taxon>Actinomycetota incertae sedis</taxon>
        <taxon>Candidatus Hakubellales</taxon>
        <taxon>Candidatus Hakubellaceae</taxon>
        <taxon>Candidatus Hakubella</taxon>
    </lineage>
</organism>